<dbReference type="Proteomes" id="UP000281968">
    <property type="component" value="Segment"/>
</dbReference>
<name>A0A3G3MCJ2_9CAUD</name>
<proteinExistence type="predicted"/>
<evidence type="ECO:0000313" key="1">
    <source>
        <dbReference type="EMBL" id="AYR04212.1"/>
    </source>
</evidence>
<sequence length="80" mass="9885">MSKLGIHVYIDEAEKIYPYTLFSSSDLLQMKVNSIIVNYWYNDKNWDYWAARQKSKNKKDIFKSKSTPHMFPWYHRNRRY</sequence>
<protein>
    <submittedName>
        <fullName evidence="1">Uncharacterized protein</fullName>
    </submittedName>
</protein>
<reference evidence="1 2" key="1">
    <citation type="submission" date="2018-09" db="EMBL/GenBank/DDBJ databases">
        <authorList>
            <person name="Bringhurst R.M."/>
        </authorList>
    </citation>
    <scope>NUCLEOTIDE SEQUENCE [LARGE SCALE GENOMIC DNA]</scope>
</reference>
<evidence type="ECO:0000313" key="2">
    <source>
        <dbReference type="Proteomes" id="UP000281968"/>
    </source>
</evidence>
<organism evidence="1 2">
    <name type="scientific">Escherichia phage OLB145</name>
    <dbReference type="NCBI Taxonomy" id="2448910"/>
    <lineage>
        <taxon>Viruses</taxon>
        <taxon>Duplodnaviria</taxon>
        <taxon>Heunggongvirae</taxon>
        <taxon>Uroviricota</taxon>
        <taxon>Caudoviricetes</taxon>
        <taxon>Schitoviridae</taxon>
        <taxon>Enquatrovirinae</taxon>
        <taxon>Enquatrovirus</taxon>
        <taxon>Enquatrovirus N4</taxon>
    </lineage>
</organism>
<dbReference type="EMBL" id="MH992123">
    <property type="protein sequence ID" value="AYR04212.1"/>
    <property type="molecule type" value="Genomic_DNA"/>
</dbReference>
<accession>A0A3G3MCJ2</accession>